<evidence type="ECO:0000313" key="1">
    <source>
        <dbReference type="EMBL" id="KGN90519.1"/>
    </source>
</evidence>
<name>A0A0A2FQH3_9PORP</name>
<organism evidence="1 2">
    <name type="scientific">Porphyromonas gulae</name>
    <dbReference type="NCBI Taxonomy" id="111105"/>
    <lineage>
        <taxon>Bacteria</taxon>
        <taxon>Pseudomonadati</taxon>
        <taxon>Bacteroidota</taxon>
        <taxon>Bacteroidia</taxon>
        <taxon>Bacteroidales</taxon>
        <taxon>Porphyromonadaceae</taxon>
        <taxon>Porphyromonas</taxon>
    </lineage>
</organism>
<proteinExistence type="predicted"/>
<keyword evidence="2" id="KW-1185">Reference proteome</keyword>
<protein>
    <submittedName>
        <fullName evidence="1">Uncharacterized protein</fullName>
    </submittedName>
</protein>
<accession>A0A0A2FQH3</accession>
<reference evidence="1 2" key="1">
    <citation type="submission" date="2014-08" db="EMBL/GenBank/DDBJ databases">
        <title>Porphyromonas gulae strain:COT-052_OH3439 Genome sequencing.</title>
        <authorList>
            <person name="Wallis C."/>
            <person name="Deusch O."/>
            <person name="O'Flynn C."/>
            <person name="Davis I."/>
            <person name="Jospin G."/>
            <person name="Darling A.E."/>
            <person name="Coil D.A."/>
            <person name="Alexiev A."/>
            <person name="Horsfall A."/>
            <person name="Kirkwood N."/>
            <person name="Harris S."/>
            <person name="Eisen J.A."/>
        </authorList>
    </citation>
    <scope>NUCLEOTIDE SEQUENCE [LARGE SCALE GENOMIC DNA]</scope>
    <source>
        <strain evidence="2">COT-052 OH3439</strain>
    </source>
</reference>
<evidence type="ECO:0000313" key="2">
    <source>
        <dbReference type="Proteomes" id="UP000030146"/>
    </source>
</evidence>
<dbReference type="AlphaFoldDB" id="A0A0A2FQH3"/>
<dbReference type="EMBL" id="JRAK01000054">
    <property type="protein sequence ID" value="KGN90519.1"/>
    <property type="molecule type" value="Genomic_DNA"/>
</dbReference>
<gene>
    <name evidence="1" type="ORF">HR15_03415</name>
</gene>
<sequence length="69" mass="8223">MARDFFRFGARIEKKWNHDGIFLALEIQNLRTAINRIVVRLLQIGHSIGIHKDCEIRMTWYEINGIRRA</sequence>
<comment type="caution">
    <text evidence="1">The sequence shown here is derived from an EMBL/GenBank/DDBJ whole genome shotgun (WGS) entry which is preliminary data.</text>
</comment>
<dbReference type="Proteomes" id="UP000030146">
    <property type="component" value="Unassembled WGS sequence"/>
</dbReference>